<proteinExistence type="predicted"/>
<dbReference type="Proteomes" id="UP000230423">
    <property type="component" value="Unassembled WGS sequence"/>
</dbReference>
<dbReference type="PANTHER" id="PTHR12848">
    <property type="entry name" value="REGULATORY-ASSOCIATED PROTEIN OF MTOR"/>
    <property type="match status" value="1"/>
</dbReference>
<feature type="non-terminal residue" evidence="1">
    <location>
        <position position="1"/>
    </location>
</feature>
<dbReference type="GO" id="GO:0030307">
    <property type="term" value="P:positive regulation of cell growth"/>
    <property type="evidence" value="ECO:0007669"/>
    <property type="project" value="TreeGrafter"/>
</dbReference>
<dbReference type="PANTHER" id="PTHR12848:SF16">
    <property type="entry name" value="REGULATORY-ASSOCIATED PROTEIN OF MTOR"/>
    <property type="match status" value="1"/>
</dbReference>
<dbReference type="InterPro" id="IPR004083">
    <property type="entry name" value="Raptor"/>
</dbReference>
<dbReference type="OrthoDB" id="10262360at2759"/>
<dbReference type="GO" id="GO:0038202">
    <property type="term" value="P:TORC1 signaling"/>
    <property type="evidence" value="ECO:0007669"/>
    <property type="project" value="TreeGrafter"/>
</dbReference>
<dbReference type="GO" id="GO:0010506">
    <property type="term" value="P:regulation of autophagy"/>
    <property type="evidence" value="ECO:0007669"/>
    <property type="project" value="TreeGrafter"/>
</dbReference>
<evidence type="ECO:0000313" key="2">
    <source>
        <dbReference type="Proteomes" id="UP000230423"/>
    </source>
</evidence>
<name>A0A2G9TRX2_TELCI</name>
<sequence>HLIKTGRKGQFPPNLLDRIPNKLHDRRTVLGGLNWIVVAITDTIAWNTLPRDDFQRFFRQKKEPQKFILEPSTLKASQHGVKTAANK</sequence>
<dbReference type="EMBL" id="KZ354984">
    <property type="protein sequence ID" value="PIO60685.1"/>
    <property type="molecule type" value="Genomic_DNA"/>
</dbReference>
<gene>
    <name evidence="1" type="ORF">TELCIR_17812</name>
</gene>
<organism evidence="1 2">
    <name type="scientific">Teladorsagia circumcincta</name>
    <name type="common">Brown stomach worm</name>
    <name type="synonym">Ostertagia circumcincta</name>
    <dbReference type="NCBI Taxonomy" id="45464"/>
    <lineage>
        <taxon>Eukaryota</taxon>
        <taxon>Metazoa</taxon>
        <taxon>Ecdysozoa</taxon>
        <taxon>Nematoda</taxon>
        <taxon>Chromadorea</taxon>
        <taxon>Rhabditida</taxon>
        <taxon>Rhabditina</taxon>
        <taxon>Rhabditomorpha</taxon>
        <taxon>Strongyloidea</taxon>
        <taxon>Trichostrongylidae</taxon>
        <taxon>Teladorsagia</taxon>
    </lineage>
</organism>
<accession>A0A2G9TRX2</accession>
<dbReference type="GO" id="GO:0031931">
    <property type="term" value="C:TORC1 complex"/>
    <property type="evidence" value="ECO:0007669"/>
    <property type="project" value="InterPro"/>
</dbReference>
<protein>
    <submittedName>
        <fullName evidence="1">Uncharacterized protein</fullName>
    </submittedName>
</protein>
<dbReference type="GO" id="GO:0005737">
    <property type="term" value="C:cytoplasm"/>
    <property type="evidence" value="ECO:0007669"/>
    <property type="project" value="TreeGrafter"/>
</dbReference>
<keyword evidence="2" id="KW-1185">Reference proteome</keyword>
<dbReference type="GO" id="GO:0071230">
    <property type="term" value="P:cellular response to amino acid stimulus"/>
    <property type="evidence" value="ECO:0007669"/>
    <property type="project" value="TreeGrafter"/>
</dbReference>
<dbReference type="GO" id="GO:0009267">
    <property type="term" value="P:cellular response to starvation"/>
    <property type="evidence" value="ECO:0007669"/>
    <property type="project" value="TreeGrafter"/>
</dbReference>
<dbReference type="GO" id="GO:0030674">
    <property type="term" value="F:protein-macromolecule adaptor activity"/>
    <property type="evidence" value="ECO:0007669"/>
    <property type="project" value="TreeGrafter"/>
</dbReference>
<reference evidence="1 2" key="1">
    <citation type="submission" date="2015-09" db="EMBL/GenBank/DDBJ databases">
        <title>Draft genome of the parasitic nematode Teladorsagia circumcincta isolate WARC Sus (inbred).</title>
        <authorList>
            <person name="Mitreva M."/>
        </authorList>
    </citation>
    <scope>NUCLEOTIDE SEQUENCE [LARGE SCALE GENOMIC DNA]</scope>
    <source>
        <strain evidence="1 2">S</strain>
    </source>
</reference>
<dbReference type="AlphaFoldDB" id="A0A2G9TRX2"/>
<evidence type="ECO:0000313" key="1">
    <source>
        <dbReference type="EMBL" id="PIO60685.1"/>
    </source>
</evidence>